<evidence type="ECO:0000313" key="2">
    <source>
        <dbReference type="Proteomes" id="UP000722989"/>
    </source>
</evidence>
<gene>
    <name evidence="1" type="ORF">HC031_19570</name>
</gene>
<keyword evidence="2" id="KW-1185">Reference proteome</keyword>
<dbReference type="RefSeq" id="WP_167926803.1">
    <property type="nucleotide sequence ID" value="NZ_JAATVY010000014.1"/>
</dbReference>
<comment type="caution">
    <text evidence="1">The sequence shown here is derived from an EMBL/GenBank/DDBJ whole genome shotgun (WGS) entry which is preliminary data.</text>
</comment>
<dbReference type="Proteomes" id="UP000722989">
    <property type="component" value="Unassembled WGS sequence"/>
</dbReference>
<dbReference type="EMBL" id="JAATVY010000014">
    <property type="protein sequence ID" value="NJC71900.1"/>
    <property type="molecule type" value="Genomic_DNA"/>
</dbReference>
<accession>A0ABX0Y3A6</accession>
<protein>
    <submittedName>
        <fullName evidence="1">Uncharacterized protein</fullName>
    </submittedName>
</protein>
<name>A0ABX0Y3A6_9ACTN</name>
<evidence type="ECO:0000313" key="1">
    <source>
        <dbReference type="EMBL" id="NJC71900.1"/>
    </source>
</evidence>
<sequence>MRQALAIQMIIDVEWGLADNEMGEFRVADVRRRGGEETRAGDAAWLSGGGW</sequence>
<proteinExistence type="predicted"/>
<reference evidence="1 2" key="1">
    <citation type="submission" date="2020-03" db="EMBL/GenBank/DDBJ databases">
        <title>WGS of the type strain of Planosporangium spp.</title>
        <authorList>
            <person name="Thawai C."/>
        </authorList>
    </citation>
    <scope>NUCLEOTIDE SEQUENCE [LARGE SCALE GENOMIC DNA]</scope>
    <source>
        <strain evidence="1 2">TBRC 5610</strain>
    </source>
</reference>
<organism evidence="1 2">
    <name type="scientific">Planosporangium thailandense</name>
    <dbReference type="NCBI Taxonomy" id="765197"/>
    <lineage>
        <taxon>Bacteria</taxon>
        <taxon>Bacillati</taxon>
        <taxon>Actinomycetota</taxon>
        <taxon>Actinomycetes</taxon>
        <taxon>Micromonosporales</taxon>
        <taxon>Micromonosporaceae</taxon>
        <taxon>Planosporangium</taxon>
    </lineage>
</organism>